<evidence type="ECO:0000256" key="1">
    <source>
        <dbReference type="ARBA" id="ARBA00022692"/>
    </source>
</evidence>
<dbReference type="KEGG" id="pbu:L21SP3_00544"/>
<evidence type="ECO:0000313" key="6">
    <source>
        <dbReference type="EMBL" id="AQQ08754.1"/>
    </source>
</evidence>
<keyword evidence="1 4" id="KW-0812">Transmembrane</keyword>
<dbReference type="OrthoDB" id="182417at2"/>
<dbReference type="SUPFAM" id="SSF103473">
    <property type="entry name" value="MFS general substrate transporter"/>
    <property type="match status" value="1"/>
</dbReference>
<dbReference type="PROSITE" id="PS50850">
    <property type="entry name" value="MFS"/>
    <property type="match status" value="1"/>
</dbReference>
<dbReference type="InterPro" id="IPR036259">
    <property type="entry name" value="MFS_trans_sf"/>
</dbReference>
<feature type="transmembrane region" description="Helical" evidence="4">
    <location>
        <begin position="89"/>
        <end position="108"/>
    </location>
</feature>
<feature type="transmembrane region" description="Helical" evidence="4">
    <location>
        <begin position="21"/>
        <end position="43"/>
    </location>
</feature>
<evidence type="ECO:0000256" key="4">
    <source>
        <dbReference type="SAM" id="Phobius"/>
    </source>
</evidence>
<dbReference type="InterPro" id="IPR050327">
    <property type="entry name" value="Proton-linked_MCT"/>
</dbReference>
<protein>
    <submittedName>
        <fullName evidence="6">Oxalate/formate antiporter</fullName>
    </submittedName>
</protein>
<dbReference type="STRING" id="1940790.L21SP3_00544"/>
<dbReference type="Pfam" id="PF07690">
    <property type="entry name" value="MFS_1"/>
    <property type="match status" value="1"/>
</dbReference>
<dbReference type="PANTHER" id="PTHR11360">
    <property type="entry name" value="MONOCARBOXYLATE TRANSPORTER"/>
    <property type="match status" value="1"/>
</dbReference>
<gene>
    <name evidence="6" type="ORF">L21SP3_00544</name>
</gene>
<feature type="transmembrane region" description="Helical" evidence="4">
    <location>
        <begin position="286"/>
        <end position="307"/>
    </location>
</feature>
<feature type="transmembrane region" description="Helical" evidence="4">
    <location>
        <begin position="157"/>
        <end position="173"/>
    </location>
</feature>
<dbReference type="Proteomes" id="UP000188273">
    <property type="component" value="Chromosome"/>
</dbReference>
<dbReference type="InterPro" id="IPR011701">
    <property type="entry name" value="MFS"/>
</dbReference>
<keyword evidence="7" id="KW-1185">Reference proteome</keyword>
<feature type="transmembrane region" description="Helical" evidence="4">
    <location>
        <begin position="343"/>
        <end position="364"/>
    </location>
</feature>
<feature type="transmembrane region" description="Helical" evidence="4">
    <location>
        <begin position="319"/>
        <end position="337"/>
    </location>
</feature>
<evidence type="ECO:0000313" key="7">
    <source>
        <dbReference type="Proteomes" id="UP000188273"/>
    </source>
</evidence>
<proteinExistence type="predicted"/>
<name>A0A1Q2HNC0_9BACT</name>
<dbReference type="InterPro" id="IPR020846">
    <property type="entry name" value="MFS_dom"/>
</dbReference>
<keyword evidence="2 4" id="KW-1133">Transmembrane helix</keyword>
<sequence>MSTRLVNFPFKPAKIPFFYGWVIVAVCAFGVVMSVPGQTIGFSVFTEPLREAVGLSRKDLSKAYLVGTLLSSFMLPFAGKMIDKLGGRIMGTISAVMLGLACLLMSQIDRFAEFAGQFGLAFAAVCLCFTFMRFSGQGCMTMSSRVTMARWFEHRRGLTAALSGIVVSFGFNASPKPLGLMVGNIGWSSTYIVLSVAVGIGMSIIAFVLFRDNPEECGMHVDGPNYLKAREKSGEVADEYFDFNRSQAVKTPEFWIYTFAVALSALLTTSISFHTEAIGLEAGLTAQQAFGLYMPMSFFSAFSNLIGGYFSDKVKMQKILFIFMVAITFAIIGTANWDKLYGRLMFMAGFGTSGGLFNTLRTVAWARFFGRKHLGAINGLTMSILVISTAAGPWLFSLLKEFLGTYSNVLLSFAVFPVIIFIFAFFTGNPQERYAEKAKTSV</sequence>
<reference evidence="7" key="1">
    <citation type="submission" date="2017-02" db="EMBL/GenBank/DDBJ databases">
        <title>Comparative genomics and description of representatives of a novel lineage of planctomycetes thriving in anoxic sediments.</title>
        <authorList>
            <person name="Spring S."/>
            <person name="Bunk B."/>
            <person name="Sproer C."/>
            <person name="Klenk H.-P."/>
        </authorList>
    </citation>
    <scope>NUCLEOTIDE SEQUENCE [LARGE SCALE GENOMIC DNA]</scope>
    <source>
        <strain evidence="7">L21-RPul-D3</strain>
    </source>
</reference>
<organism evidence="6 7">
    <name type="scientific">Sedimentisphaera cyanobacteriorum</name>
    <dbReference type="NCBI Taxonomy" id="1940790"/>
    <lineage>
        <taxon>Bacteria</taxon>
        <taxon>Pseudomonadati</taxon>
        <taxon>Planctomycetota</taxon>
        <taxon>Phycisphaerae</taxon>
        <taxon>Sedimentisphaerales</taxon>
        <taxon>Sedimentisphaeraceae</taxon>
        <taxon>Sedimentisphaera</taxon>
    </lineage>
</organism>
<dbReference type="AlphaFoldDB" id="A0A1Q2HNC0"/>
<feature type="transmembrane region" description="Helical" evidence="4">
    <location>
        <begin position="254"/>
        <end position="274"/>
    </location>
</feature>
<dbReference type="RefSeq" id="WP_077539230.1">
    <property type="nucleotide sequence ID" value="NZ_CP019633.1"/>
</dbReference>
<dbReference type="GO" id="GO:0022857">
    <property type="term" value="F:transmembrane transporter activity"/>
    <property type="evidence" value="ECO:0007669"/>
    <property type="project" value="InterPro"/>
</dbReference>
<dbReference type="EMBL" id="CP019633">
    <property type="protein sequence ID" value="AQQ08754.1"/>
    <property type="molecule type" value="Genomic_DNA"/>
</dbReference>
<accession>A0A1Q2HNC0</accession>
<dbReference type="PANTHER" id="PTHR11360:SF308">
    <property type="entry name" value="BLL3089 PROTEIN"/>
    <property type="match status" value="1"/>
</dbReference>
<keyword evidence="3 4" id="KW-0472">Membrane</keyword>
<evidence type="ECO:0000256" key="2">
    <source>
        <dbReference type="ARBA" id="ARBA00022989"/>
    </source>
</evidence>
<feature type="domain" description="Major facilitator superfamily (MFS) profile" evidence="5">
    <location>
        <begin position="23"/>
        <end position="432"/>
    </location>
</feature>
<feature type="transmembrane region" description="Helical" evidence="4">
    <location>
        <begin position="376"/>
        <end position="396"/>
    </location>
</feature>
<evidence type="ECO:0000256" key="3">
    <source>
        <dbReference type="ARBA" id="ARBA00023136"/>
    </source>
</evidence>
<feature type="transmembrane region" description="Helical" evidence="4">
    <location>
        <begin position="185"/>
        <end position="210"/>
    </location>
</feature>
<dbReference type="Gene3D" id="1.20.1250.20">
    <property type="entry name" value="MFS general substrate transporter like domains"/>
    <property type="match status" value="2"/>
</dbReference>
<feature type="transmembrane region" description="Helical" evidence="4">
    <location>
        <begin position="114"/>
        <end position="136"/>
    </location>
</feature>
<evidence type="ECO:0000259" key="5">
    <source>
        <dbReference type="PROSITE" id="PS50850"/>
    </source>
</evidence>
<feature type="transmembrane region" description="Helical" evidence="4">
    <location>
        <begin position="408"/>
        <end position="427"/>
    </location>
</feature>